<dbReference type="GO" id="GO:0008832">
    <property type="term" value="F:dGTPase activity"/>
    <property type="evidence" value="ECO:0007669"/>
    <property type="project" value="TreeGrafter"/>
</dbReference>
<keyword evidence="2" id="KW-0378">Hydrolase</keyword>
<accession>A0L840</accession>
<dbReference type="EMBL" id="CP000471">
    <property type="protein sequence ID" value="ABK44133.1"/>
    <property type="molecule type" value="Genomic_DNA"/>
</dbReference>
<protein>
    <submittedName>
        <fullName evidence="2">Metal dependent phosphohydrolase</fullName>
    </submittedName>
</protein>
<dbReference type="Pfam" id="PF01966">
    <property type="entry name" value="HD"/>
    <property type="match status" value="1"/>
</dbReference>
<dbReference type="Gene3D" id="1.10.3210.10">
    <property type="entry name" value="Hypothetical protein af1432"/>
    <property type="match status" value="1"/>
</dbReference>
<dbReference type="SMART" id="SM00471">
    <property type="entry name" value="HDc"/>
    <property type="match status" value="1"/>
</dbReference>
<dbReference type="AlphaFoldDB" id="A0L840"/>
<evidence type="ECO:0000313" key="3">
    <source>
        <dbReference type="Proteomes" id="UP000002586"/>
    </source>
</evidence>
<reference evidence="2 3" key="2">
    <citation type="journal article" date="2012" name="Int. J. Syst. Evol. Microbiol.">
        <title>Magnetococcus marinus gen. nov., sp. nov., a marine, magnetotactic bacterium that represents a novel lineage (Magnetococcaceae fam. nov.; Magnetococcales ord. nov.) at the base of the Alphaproteobacteria.</title>
        <authorList>
            <person name="Bazylinski D.A."/>
            <person name="Williams T.J."/>
            <person name="Lefevre C.T."/>
            <person name="Berg R.J."/>
            <person name="Zhang C.L."/>
            <person name="Bowser S.S."/>
            <person name="Dean A.J."/>
            <person name="Beveridge T.J."/>
        </authorList>
    </citation>
    <scope>NUCLEOTIDE SEQUENCE [LARGE SCALE GENOMIC DNA]</scope>
    <source>
        <strain evidence="3">ATCC BAA-1437 / JCM 17883 / MC-1</strain>
    </source>
</reference>
<dbReference type="eggNOG" id="COG1078">
    <property type="taxonomic scope" value="Bacteria"/>
</dbReference>
<dbReference type="RefSeq" id="WP_011713281.1">
    <property type="nucleotide sequence ID" value="NC_008576.1"/>
</dbReference>
<dbReference type="STRING" id="156889.Mmc1_1624"/>
<dbReference type="SUPFAM" id="SSF109604">
    <property type="entry name" value="HD-domain/PDEase-like"/>
    <property type="match status" value="1"/>
</dbReference>
<dbReference type="InterPro" id="IPR003607">
    <property type="entry name" value="HD/PDEase_dom"/>
</dbReference>
<dbReference type="KEGG" id="mgm:Mmc1_1624"/>
<feature type="domain" description="HD" evidence="1">
    <location>
        <begin position="74"/>
        <end position="204"/>
    </location>
</feature>
<dbReference type="CDD" id="cd00077">
    <property type="entry name" value="HDc"/>
    <property type="match status" value="1"/>
</dbReference>
<dbReference type="Proteomes" id="UP000002586">
    <property type="component" value="Chromosome"/>
</dbReference>
<name>A0L840_MAGMM</name>
<dbReference type="PANTHER" id="PTHR11373">
    <property type="entry name" value="DEOXYNUCLEOSIDE TRIPHOSPHATE TRIPHOSPHOHYDROLASE"/>
    <property type="match status" value="1"/>
</dbReference>
<dbReference type="PROSITE" id="PS51831">
    <property type="entry name" value="HD"/>
    <property type="match status" value="1"/>
</dbReference>
<dbReference type="GO" id="GO:0006203">
    <property type="term" value="P:dGTP catabolic process"/>
    <property type="evidence" value="ECO:0007669"/>
    <property type="project" value="TreeGrafter"/>
</dbReference>
<keyword evidence="3" id="KW-1185">Reference proteome</keyword>
<dbReference type="HOGENOM" id="CLU_525611_0_0_5"/>
<evidence type="ECO:0000259" key="1">
    <source>
        <dbReference type="PROSITE" id="PS51831"/>
    </source>
</evidence>
<dbReference type="PANTHER" id="PTHR11373:SF4">
    <property type="entry name" value="DEOXYNUCLEOSIDE TRIPHOSPHATE TRIPHOSPHOHYDROLASE SAMHD1"/>
    <property type="match status" value="1"/>
</dbReference>
<dbReference type="OrthoDB" id="9803619at2"/>
<gene>
    <name evidence="2" type="ordered locus">Mmc1_1624</name>
</gene>
<proteinExistence type="predicted"/>
<dbReference type="InterPro" id="IPR050135">
    <property type="entry name" value="dGTPase-like"/>
</dbReference>
<evidence type="ECO:0000313" key="2">
    <source>
        <dbReference type="EMBL" id="ABK44133.1"/>
    </source>
</evidence>
<reference evidence="3" key="1">
    <citation type="journal article" date="2009" name="Appl. Environ. Microbiol.">
        <title>Complete genome sequence of the chemolithoautotrophic marine magnetotactic coccus strain MC-1.</title>
        <authorList>
            <person name="Schubbe S."/>
            <person name="Williams T.J."/>
            <person name="Xie G."/>
            <person name="Kiss H.E."/>
            <person name="Brettin T.S."/>
            <person name="Martinez D."/>
            <person name="Ross C.A."/>
            <person name="Schuler D."/>
            <person name="Cox B.L."/>
            <person name="Nealson K.H."/>
            <person name="Bazylinski D.A."/>
        </authorList>
    </citation>
    <scope>NUCLEOTIDE SEQUENCE [LARGE SCALE GENOMIC DNA]</scope>
    <source>
        <strain evidence="3">ATCC BAA-1437 / JCM 17883 / MC-1</strain>
    </source>
</reference>
<organism evidence="2 3">
    <name type="scientific">Magnetococcus marinus (strain ATCC BAA-1437 / JCM 17883 / MC-1)</name>
    <dbReference type="NCBI Taxonomy" id="156889"/>
    <lineage>
        <taxon>Bacteria</taxon>
        <taxon>Pseudomonadati</taxon>
        <taxon>Pseudomonadota</taxon>
        <taxon>Magnetococcia</taxon>
        <taxon>Magnetococcales</taxon>
        <taxon>Magnetococcaceae</taxon>
        <taxon>Magnetococcus</taxon>
    </lineage>
</organism>
<sequence>MTELESAPVKLFRDPVHDMIELRLHSGPMEESPPWAWGDTLLLALIDTPPLQRLRRIRQLGPAAKVYPSAEHSRFSHALGTMHLATRMIAEVAQGHPGVISPLLGLQIRVAALIHDLGHGPYSHVFEHVSPTPIAHELRGIALLEHDSPVRRAIHHFCEKHHLDHARFTHELALILGSGEATGLLGLARQFISSQLDADRMDYLQRDAHFTGVRYGRFDAAWLMRSLRLKQTASGPLLCVEIAKGPAALESYIAARDDMYRQVYDHKAVRAFEALLIHIIRTLLALLDAHQPLPSGTPMELVRYLQQERQAEAQEPALFQALDDAVLDYAIGYWSRLTLTQQDTPLLWELRRKSGMFQHRLAPYKRLLWHMDPEQRLWEEGDEGVQDQDGATDVILDADAAQALQHFLHSHGDHPLEIVEPESGRQWNVPLSLLVHVDSLHRAPYAHMQYAVGSRGSIPVLEGNGRLRWAEQASERINFLGHCRRKQARVFVDRRALAGVMALIHQHFQHPLLKLWER</sequence>
<dbReference type="InterPro" id="IPR006674">
    <property type="entry name" value="HD_domain"/>
</dbReference>